<organism evidence="1 2">
    <name type="scientific">Peribacillus cavernae</name>
    <dbReference type="NCBI Taxonomy" id="1674310"/>
    <lineage>
        <taxon>Bacteria</taxon>
        <taxon>Bacillati</taxon>
        <taxon>Bacillota</taxon>
        <taxon>Bacilli</taxon>
        <taxon>Bacillales</taxon>
        <taxon>Bacillaceae</taxon>
        <taxon>Peribacillus</taxon>
    </lineage>
</organism>
<dbReference type="Pfam" id="PF10673">
    <property type="entry name" value="DUF2487"/>
    <property type="match status" value="1"/>
</dbReference>
<proteinExistence type="predicted"/>
<dbReference type="OrthoDB" id="2678750at2"/>
<comment type="caution">
    <text evidence="1">The sequence shown here is derived from an EMBL/GenBank/DDBJ whole genome shotgun (WGS) entry which is preliminary data.</text>
</comment>
<gene>
    <name evidence="1" type="ORF">ELQ35_10135</name>
</gene>
<dbReference type="Proteomes" id="UP000267430">
    <property type="component" value="Unassembled WGS sequence"/>
</dbReference>
<dbReference type="AlphaFoldDB" id="A0A433HM64"/>
<dbReference type="InterPro" id="IPR019615">
    <property type="entry name" value="DUF2487"/>
</dbReference>
<dbReference type="EMBL" id="RYZZ01000010">
    <property type="protein sequence ID" value="RUQ29315.1"/>
    <property type="molecule type" value="Genomic_DNA"/>
</dbReference>
<keyword evidence="2" id="KW-1185">Reference proteome</keyword>
<protein>
    <submittedName>
        <fullName evidence="1">DUF2487 family protein</fullName>
    </submittedName>
</protein>
<evidence type="ECO:0000313" key="2">
    <source>
        <dbReference type="Proteomes" id="UP000267430"/>
    </source>
</evidence>
<dbReference type="RefSeq" id="WP_126864728.1">
    <property type="nucleotide sequence ID" value="NZ_JAUSTX010000006.1"/>
</dbReference>
<reference evidence="1 2" key="1">
    <citation type="submission" date="2018-12" db="EMBL/GenBank/DDBJ databases">
        <title>Bacillus chawlae sp. nov., Bacillus glennii sp. nov., and Bacillus saganii sp. nov. Isolated from the Vehicle Assembly Building at Kennedy Space Center where the Viking Spacecraft were Assembled.</title>
        <authorList>
            <person name="Seuylemezian A."/>
            <person name="Vaishampayan P."/>
        </authorList>
    </citation>
    <scope>NUCLEOTIDE SEQUENCE [LARGE SCALE GENOMIC DNA]</scope>
    <source>
        <strain evidence="1 2">L5</strain>
    </source>
</reference>
<sequence>MRWTPKDIDTFDKAREYIDTVLVPLVPVAFENGMKQSASMYDFITLLTAAIEHQFKGRIMLMPSLAYLSSVDIDKRMELVNDWKNEIGSFQNIYFITSDSEWKAREPEFAGTLIWMPSIPLEHFGEEQVRTMVGDQARQVFDLFKRKWNEA</sequence>
<evidence type="ECO:0000313" key="1">
    <source>
        <dbReference type="EMBL" id="RUQ29315.1"/>
    </source>
</evidence>
<name>A0A433HM64_9BACI</name>
<accession>A0A433HM64</accession>